<name>A0A151MRY4_ALLMI</name>
<dbReference type="STRING" id="8496.A0A151MRY4"/>
<dbReference type="AlphaFoldDB" id="A0A151MRY4"/>
<dbReference type="EMBL" id="AKHW03005226">
    <property type="protein sequence ID" value="KYO27288.1"/>
    <property type="molecule type" value="Genomic_DNA"/>
</dbReference>
<evidence type="ECO:0000259" key="6">
    <source>
        <dbReference type="Pfam" id="PF10520"/>
    </source>
</evidence>
<evidence type="ECO:0000313" key="7">
    <source>
        <dbReference type="EMBL" id="KYO27288.1"/>
    </source>
</evidence>
<comment type="caution">
    <text evidence="7">The sequence shown here is derived from an EMBL/GenBank/DDBJ whole genome shotgun (WGS) entry which is preliminary data.</text>
</comment>
<sequence length="76" mass="8245">MLTLEKKIEENCLLFLSLNNPEENGPPGFLPTSVAGIITADFASGIVHWGADTWGSVDIPVIGKKIRISGCYQEKL</sequence>
<dbReference type="InterPro" id="IPR052601">
    <property type="entry name" value="Plasmalogen_desaturase"/>
</dbReference>
<evidence type="ECO:0000256" key="4">
    <source>
        <dbReference type="ARBA" id="ARBA00022989"/>
    </source>
</evidence>
<evidence type="ECO:0000313" key="8">
    <source>
        <dbReference type="Proteomes" id="UP000050525"/>
    </source>
</evidence>
<gene>
    <name evidence="7" type="ORF">Y1Q_0021221</name>
</gene>
<comment type="similarity">
    <text evidence="2">Belongs to the fatty acid desaturase CarF family.</text>
</comment>
<organism evidence="7 8">
    <name type="scientific">Alligator mississippiensis</name>
    <name type="common">American alligator</name>
    <dbReference type="NCBI Taxonomy" id="8496"/>
    <lineage>
        <taxon>Eukaryota</taxon>
        <taxon>Metazoa</taxon>
        <taxon>Chordata</taxon>
        <taxon>Craniata</taxon>
        <taxon>Vertebrata</taxon>
        <taxon>Euteleostomi</taxon>
        <taxon>Archelosauria</taxon>
        <taxon>Archosauria</taxon>
        <taxon>Crocodylia</taxon>
        <taxon>Alligatoridae</taxon>
        <taxon>Alligatorinae</taxon>
        <taxon>Alligator</taxon>
    </lineage>
</organism>
<reference evidence="7 8" key="1">
    <citation type="journal article" date="2012" name="Genome Biol.">
        <title>Sequencing three crocodilian genomes to illuminate the evolution of archosaurs and amniotes.</title>
        <authorList>
            <person name="St John J.A."/>
            <person name="Braun E.L."/>
            <person name="Isberg S.R."/>
            <person name="Miles L.G."/>
            <person name="Chong A.Y."/>
            <person name="Gongora J."/>
            <person name="Dalzell P."/>
            <person name="Moran C."/>
            <person name="Bed'hom B."/>
            <person name="Abzhanov A."/>
            <person name="Burgess S.C."/>
            <person name="Cooksey A.M."/>
            <person name="Castoe T.A."/>
            <person name="Crawford N.G."/>
            <person name="Densmore L.D."/>
            <person name="Drew J.C."/>
            <person name="Edwards S.V."/>
            <person name="Faircloth B.C."/>
            <person name="Fujita M.K."/>
            <person name="Greenwold M.J."/>
            <person name="Hoffmann F.G."/>
            <person name="Howard J.M."/>
            <person name="Iguchi T."/>
            <person name="Janes D.E."/>
            <person name="Khan S.Y."/>
            <person name="Kohno S."/>
            <person name="de Koning A.J."/>
            <person name="Lance S.L."/>
            <person name="McCarthy F.M."/>
            <person name="McCormack J.E."/>
            <person name="Merchant M.E."/>
            <person name="Peterson D.G."/>
            <person name="Pollock D.D."/>
            <person name="Pourmand N."/>
            <person name="Raney B.J."/>
            <person name="Roessler K.A."/>
            <person name="Sanford J.R."/>
            <person name="Sawyer R.H."/>
            <person name="Schmidt C.J."/>
            <person name="Triplett E.W."/>
            <person name="Tuberville T.D."/>
            <person name="Venegas-Anaya M."/>
            <person name="Howard J.T."/>
            <person name="Jarvis E.D."/>
            <person name="Guillette L.J.Jr."/>
            <person name="Glenn T.C."/>
            <person name="Green R.E."/>
            <person name="Ray D.A."/>
        </authorList>
    </citation>
    <scope>NUCLEOTIDE SEQUENCE [LARGE SCALE GENOMIC DNA]</scope>
    <source>
        <strain evidence="7">KSC_2009_1</strain>
    </source>
</reference>
<evidence type="ECO:0000256" key="1">
    <source>
        <dbReference type="ARBA" id="ARBA00004141"/>
    </source>
</evidence>
<dbReference type="PANTHER" id="PTHR48177">
    <property type="entry name" value="TRANSMEMBRANE PROTEIN 189"/>
    <property type="match status" value="1"/>
</dbReference>
<dbReference type="Pfam" id="PF10520">
    <property type="entry name" value="Lipid_desat"/>
    <property type="match status" value="1"/>
</dbReference>
<keyword evidence="8" id="KW-1185">Reference proteome</keyword>
<dbReference type="GO" id="GO:0006631">
    <property type="term" value="P:fatty acid metabolic process"/>
    <property type="evidence" value="ECO:0007669"/>
    <property type="project" value="UniProtKB-UniPathway"/>
</dbReference>
<evidence type="ECO:0000256" key="3">
    <source>
        <dbReference type="ARBA" id="ARBA00022692"/>
    </source>
</evidence>
<dbReference type="PANTHER" id="PTHR48177:SF1">
    <property type="entry name" value="PLASMANYLETHANOLAMINE DESATURASE 1"/>
    <property type="match status" value="1"/>
</dbReference>
<evidence type="ECO:0000256" key="2">
    <source>
        <dbReference type="ARBA" id="ARBA00007620"/>
    </source>
</evidence>
<dbReference type="UniPathway" id="UPA00199"/>
<protein>
    <recommendedName>
        <fullName evidence="6">Lipid desaturase domain-containing protein</fullName>
    </recommendedName>
</protein>
<evidence type="ECO:0000256" key="5">
    <source>
        <dbReference type="ARBA" id="ARBA00023136"/>
    </source>
</evidence>
<comment type="subcellular location">
    <subcellularLocation>
        <location evidence="1">Membrane</location>
        <topology evidence="1">Multi-pass membrane protein</topology>
    </subcellularLocation>
</comment>
<accession>A0A151MRY4</accession>
<keyword evidence="4" id="KW-1133">Transmembrane helix</keyword>
<keyword evidence="3" id="KW-0812">Transmembrane</keyword>
<dbReference type="InterPro" id="IPR019547">
    <property type="entry name" value="Lipid_desat"/>
</dbReference>
<dbReference type="Proteomes" id="UP000050525">
    <property type="component" value="Unassembled WGS sequence"/>
</dbReference>
<feature type="domain" description="Lipid desaturase" evidence="6">
    <location>
        <begin position="37"/>
        <end position="67"/>
    </location>
</feature>
<proteinExistence type="inferred from homology"/>
<keyword evidence="5" id="KW-0472">Membrane</keyword>
<dbReference type="GO" id="GO:0016491">
    <property type="term" value="F:oxidoreductase activity"/>
    <property type="evidence" value="ECO:0007669"/>
    <property type="project" value="TreeGrafter"/>
</dbReference>
<dbReference type="GO" id="GO:0016020">
    <property type="term" value="C:membrane"/>
    <property type="evidence" value="ECO:0007669"/>
    <property type="project" value="UniProtKB-SubCell"/>
</dbReference>